<feature type="compositionally biased region" description="Basic and acidic residues" evidence="1">
    <location>
        <begin position="81"/>
        <end position="97"/>
    </location>
</feature>
<dbReference type="STRING" id="1458461.BN1012_Phect2376"/>
<dbReference type="Proteomes" id="UP000032160">
    <property type="component" value="Chromosome I"/>
</dbReference>
<proteinExistence type="predicted"/>
<sequence length="650" mass="73331">MNYRHGLMGALGGVALLVLSSHAAAQDPQPGSSEPETFEPEVFEAPTFEVPDFEMPVFEALDIALPELDIPDLPDPPDNAEAERLPRDVFRSEASQPERADTDWLTEAYERILPNAEDSWVLTIHKTRTGHSIYRWEDPSRDRWNNTHDEWHYGPASVSVRLATYDSYDGYGHDGISVQLALWQNSIATWLENIKTKESYEPIAEEAQVVIDYMKSRSEDAELLIRVLQGLQFYTVIEDRDYDPANTKPVSSDTLVHLEGGTFSSDFTGSWEDPVSSTTEMPRVNSQEFDALDNGPHRTYSAVVWRFVPEDMARVAVLIEEYEEIKRGMTLDLTGVDLPEHLESMLVLVPGLYHNNVRDPFLAALYEIARVAWWIGPYEADASVWATSEDQIPDGLRNQFAVMREEGGRLVDGSGTPYFNATTPLQLPPLETDTLVMIDMAMFGITNEPGEIPKEPYYPGKKDINNFDAQHSFSPGSATRERISYRREDDLFWRRTIVHAAGTGEVIKGRVNITSEHYKIDVNPDSNARNITDERQTHNVVWSLSHDGDIWAPKPPEIVARFVRPNGTGDYEPLSDPLDYGSPFAVEGRLELPAARQVYNLEIDYGGERPHDVLLYPTEEDRTVLRSDILYLMWDVAHAEASVAGAEASR</sequence>
<accession>X5MGI0</accession>
<feature type="signal peptide" evidence="2">
    <location>
        <begin position="1"/>
        <end position="25"/>
    </location>
</feature>
<name>X5MGI0_9HYPH</name>
<organism evidence="3 4">
    <name type="scientific">Candidatus Phaeomarinibacter ectocarpi</name>
    <dbReference type="NCBI Taxonomy" id="1458461"/>
    <lineage>
        <taxon>Bacteria</taxon>
        <taxon>Pseudomonadati</taxon>
        <taxon>Pseudomonadota</taxon>
        <taxon>Alphaproteobacteria</taxon>
        <taxon>Hyphomicrobiales</taxon>
        <taxon>Parvibaculaceae</taxon>
        <taxon>Candidatus Phaeomarinibacter</taxon>
    </lineage>
</organism>
<feature type="region of interest" description="Disordered" evidence="1">
    <location>
        <begin position="71"/>
        <end position="97"/>
    </location>
</feature>
<dbReference type="EMBL" id="HG966617">
    <property type="protein sequence ID" value="CDO60589.1"/>
    <property type="molecule type" value="Genomic_DNA"/>
</dbReference>
<reference evidence="3 4" key="1">
    <citation type="journal article" date="2014" name="Front. Genet.">
        <title>Genome and metabolic network of "Candidatus Phaeomarinobacter ectocarpi" Ec32, a new candidate genus of Alphaproteobacteria frequently associated with brown algae.</title>
        <authorList>
            <person name="Dittami S.M."/>
            <person name="Barbeyron T."/>
            <person name="Boyen C."/>
            <person name="Cambefort J."/>
            <person name="Collet G."/>
            <person name="Delage L."/>
            <person name="Gobet A."/>
            <person name="Groisillier A."/>
            <person name="Leblanc C."/>
            <person name="Michel G."/>
            <person name="Scornet D."/>
            <person name="Siegel A."/>
            <person name="Tapia J.E."/>
            <person name="Tonon T."/>
        </authorList>
    </citation>
    <scope>NUCLEOTIDE SEQUENCE [LARGE SCALE GENOMIC DNA]</scope>
    <source>
        <strain evidence="3 4">Ec32</strain>
    </source>
</reference>
<keyword evidence="2" id="KW-0732">Signal</keyword>
<evidence type="ECO:0000256" key="1">
    <source>
        <dbReference type="SAM" id="MobiDB-lite"/>
    </source>
</evidence>
<keyword evidence="4" id="KW-1185">Reference proteome</keyword>
<dbReference type="AlphaFoldDB" id="X5MGI0"/>
<evidence type="ECO:0000313" key="4">
    <source>
        <dbReference type="Proteomes" id="UP000032160"/>
    </source>
</evidence>
<protein>
    <submittedName>
        <fullName evidence="3">Uncharacterized protein</fullName>
    </submittedName>
</protein>
<feature type="chain" id="PRO_5004958316" evidence="2">
    <location>
        <begin position="26"/>
        <end position="650"/>
    </location>
</feature>
<gene>
    <name evidence="3" type="ORF">BN1012_Phect2376</name>
</gene>
<evidence type="ECO:0000256" key="2">
    <source>
        <dbReference type="SAM" id="SignalP"/>
    </source>
</evidence>
<evidence type="ECO:0000313" key="3">
    <source>
        <dbReference type="EMBL" id="CDO60589.1"/>
    </source>
</evidence>
<dbReference type="HOGENOM" id="CLU_421333_0_0_5"/>
<dbReference type="KEGG" id="pect:BN1012_Phect2376"/>